<dbReference type="AlphaFoldDB" id="A0A840UBI8"/>
<dbReference type="InterPro" id="IPR050921">
    <property type="entry name" value="T4SS_GSP_E_ATPase"/>
</dbReference>
<dbReference type="PANTHER" id="PTHR30486:SF15">
    <property type="entry name" value="TYPE II_IV SECRETION SYSTEM ATPASE"/>
    <property type="match status" value="1"/>
</dbReference>
<gene>
    <name evidence="3" type="ORF">HNR32_000181</name>
</gene>
<name>A0A840UBI8_9FIRM</name>
<organism evidence="3 4">
    <name type="scientific">Pectinatus brassicae</name>
    <dbReference type="NCBI Taxonomy" id="862415"/>
    <lineage>
        <taxon>Bacteria</taxon>
        <taxon>Bacillati</taxon>
        <taxon>Bacillota</taxon>
        <taxon>Negativicutes</taxon>
        <taxon>Selenomonadales</taxon>
        <taxon>Selenomonadaceae</taxon>
        <taxon>Pectinatus</taxon>
    </lineage>
</organism>
<dbReference type="SUPFAM" id="SSF52540">
    <property type="entry name" value="P-loop containing nucleoside triphosphate hydrolases"/>
    <property type="match status" value="1"/>
</dbReference>
<dbReference type="Pfam" id="PF00437">
    <property type="entry name" value="T2SSE"/>
    <property type="match status" value="1"/>
</dbReference>
<evidence type="ECO:0000313" key="4">
    <source>
        <dbReference type="Proteomes" id="UP000559117"/>
    </source>
</evidence>
<dbReference type="FunFam" id="3.40.50.300:FF:000521">
    <property type="entry name" value="Type II secretion system protein E"/>
    <property type="match status" value="1"/>
</dbReference>
<evidence type="ECO:0000313" key="3">
    <source>
        <dbReference type="EMBL" id="MBB5335081.1"/>
    </source>
</evidence>
<comment type="caution">
    <text evidence="3">The sequence shown here is derived from an EMBL/GenBank/DDBJ whole genome shotgun (WGS) entry which is preliminary data.</text>
</comment>
<evidence type="ECO:0000259" key="2">
    <source>
        <dbReference type="SMART" id="SM00382"/>
    </source>
</evidence>
<accession>A0A840UBI8</accession>
<dbReference type="PANTHER" id="PTHR30486">
    <property type="entry name" value="TWITCHING MOTILITY PROTEIN PILT"/>
    <property type="match status" value="1"/>
</dbReference>
<reference evidence="3 4" key="1">
    <citation type="submission" date="2020-08" db="EMBL/GenBank/DDBJ databases">
        <title>Genomic Encyclopedia of Type Strains, Phase IV (KMG-IV): sequencing the most valuable type-strain genomes for metagenomic binning, comparative biology and taxonomic classification.</title>
        <authorList>
            <person name="Goeker M."/>
        </authorList>
    </citation>
    <scope>NUCLEOTIDE SEQUENCE [LARGE SCALE GENOMIC DNA]</scope>
    <source>
        <strain evidence="3 4">DSM 24661</strain>
    </source>
</reference>
<dbReference type="CDD" id="cd01130">
    <property type="entry name" value="VirB11-like_ATPase"/>
    <property type="match status" value="1"/>
</dbReference>
<dbReference type="InterPro" id="IPR027417">
    <property type="entry name" value="P-loop_NTPase"/>
</dbReference>
<proteinExistence type="inferred from homology"/>
<dbReference type="InterPro" id="IPR003593">
    <property type="entry name" value="AAA+_ATPase"/>
</dbReference>
<dbReference type="SMART" id="SM00382">
    <property type="entry name" value="AAA"/>
    <property type="match status" value="1"/>
</dbReference>
<evidence type="ECO:0000256" key="1">
    <source>
        <dbReference type="ARBA" id="ARBA00006611"/>
    </source>
</evidence>
<protein>
    <submittedName>
        <fullName evidence="3">Pilus assembly protein CpaF</fullName>
    </submittedName>
</protein>
<dbReference type="Gene3D" id="3.30.450.380">
    <property type="match status" value="1"/>
</dbReference>
<dbReference type="EMBL" id="JACHFH010000001">
    <property type="protein sequence ID" value="MBB5335081.1"/>
    <property type="molecule type" value="Genomic_DNA"/>
</dbReference>
<dbReference type="Proteomes" id="UP000559117">
    <property type="component" value="Unassembled WGS sequence"/>
</dbReference>
<sequence length="459" mass="51501">MSLLKRLGKKNEIDEIGQIFGKRNPNNNDDTYQQIKSEIHQRIVENLDGGQRILLEKAFTDKAEKTKLETVIAEYSQKVMEEHPFALPRADRNSLVSDVSDEIFGLGPIEPFLKDDTITEIMINGPKKIFIEKMGKLHLTKVYFQDNTHLMHIIERILTPLGRRVDESSPLVDARLADGSRVNIIVPPLALNGPCVTIRKFSRNPLTMENLVNFGTLDENMSFFLQACVKAKLNVLVSGGTGSGKTTTLNALSSFIPNNERIVTIEDAAELRLQQKHVVTLEARPENIEGKGAVTIRDLVRNALRMRPDRIIVGEVRSGEALDMLQAMNTGHDGSLTTAHANNPRDALRRLETMVLMAGVELPVRAIREQISSAIDLIMHQSRIRDGSRRITYISEVQGMEGDVIILQDIFRYVQTGIDENGRVEGRFTATGMQPGFLEKFQMNGIEMPLDIFDSDDIF</sequence>
<comment type="similarity">
    <text evidence="1">Belongs to the GSP E family.</text>
</comment>
<dbReference type="GO" id="GO:0016887">
    <property type="term" value="F:ATP hydrolysis activity"/>
    <property type="evidence" value="ECO:0007669"/>
    <property type="project" value="InterPro"/>
</dbReference>
<feature type="domain" description="AAA+ ATPase" evidence="2">
    <location>
        <begin position="231"/>
        <end position="385"/>
    </location>
</feature>
<dbReference type="Gene3D" id="3.40.50.300">
    <property type="entry name" value="P-loop containing nucleotide triphosphate hydrolases"/>
    <property type="match status" value="1"/>
</dbReference>
<keyword evidence="4" id="KW-1185">Reference proteome</keyword>
<dbReference type="RefSeq" id="WP_183858894.1">
    <property type="nucleotide sequence ID" value="NZ_JACHFH010000001.1"/>
</dbReference>
<dbReference type="InterPro" id="IPR001482">
    <property type="entry name" value="T2SS/T4SS_dom"/>
</dbReference>